<proteinExistence type="predicted"/>
<dbReference type="Gene3D" id="1.10.3680.10">
    <property type="entry name" value="TerB-like"/>
    <property type="match status" value="1"/>
</dbReference>
<dbReference type="CDD" id="cd07313">
    <property type="entry name" value="terB_like_2"/>
    <property type="match status" value="1"/>
</dbReference>
<evidence type="ECO:0000313" key="2">
    <source>
        <dbReference type="EMBL" id="MBT2990505.1"/>
    </source>
</evidence>
<dbReference type="EMBL" id="JAHHGM010000017">
    <property type="protein sequence ID" value="MBT2990505.1"/>
    <property type="molecule type" value="Genomic_DNA"/>
</dbReference>
<evidence type="ECO:0000259" key="1">
    <source>
        <dbReference type="Pfam" id="PF05099"/>
    </source>
</evidence>
<evidence type="ECO:0000313" key="3">
    <source>
        <dbReference type="Proteomes" id="UP000770889"/>
    </source>
</evidence>
<dbReference type="SUPFAM" id="SSF158682">
    <property type="entry name" value="TerB-like"/>
    <property type="match status" value="1"/>
</dbReference>
<dbReference type="AlphaFoldDB" id="A0A944MBB8"/>
<sequence>MLKAIKDFFDNYLIPGNEESEAQLEQSIRLAVVVLLIEIAESDYDHATEERHAILNAIQKHFGLNRVSAEQLIALAKQEHDDSTDYFQFTRLINEHYSAEQKVKIVETFWRVAFADQELHRYEEHVIRRLADLIHVSHSDFIAAKHRVMNSS</sequence>
<comment type="caution">
    <text evidence="2">The sequence shown here is derived from an EMBL/GenBank/DDBJ whole genome shotgun (WGS) entry which is preliminary data.</text>
</comment>
<name>A0A944MBB8_9GAMM</name>
<protein>
    <submittedName>
        <fullName evidence="2">TerB family tellurite resistance protein</fullName>
    </submittedName>
</protein>
<dbReference type="Pfam" id="PF05099">
    <property type="entry name" value="TerB"/>
    <property type="match status" value="1"/>
</dbReference>
<gene>
    <name evidence="2" type="ORF">KME65_16235</name>
</gene>
<feature type="domain" description="Co-chaperone DjlA N-terminal" evidence="1">
    <location>
        <begin position="29"/>
        <end position="146"/>
    </location>
</feature>
<dbReference type="Proteomes" id="UP000770889">
    <property type="component" value="Unassembled WGS sequence"/>
</dbReference>
<accession>A0A944MBB8</accession>
<dbReference type="InterPro" id="IPR007791">
    <property type="entry name" value="DjlA_N"/>
</dbReference>
<organism evidence="2 3">
    <name type="scientific">Candidatus Thiodiazotropha taylori</name>
    <dbReference type="NCBI Taxonomy" id="2792791"/>
    <lineage>
        <taxon>Bacteria</taxon>
        <taxon>Pseudomonadati</taxon>
        <taxon>Pseudomonadota</taxon>
        <taxon>Gammaproteobacteria</taxon>
        <taxon>Chromatiales</taxon>
        <taxon>Sedimenticolaceae</taxon>
        <taxon>Candidatus Thiodiazotropha</taxon>
    </lineage>
</organism>
<dbReference type="InterPro" id="IPR029024">
    <property type="entry name" value="TerB-like"/>
</dbReference>
<reference evidence="2 3" key="1">
    <citation type="submission" date="2021-05" db="EMBL/GenBank/DDBJ databases">
        <title>Genetic and Functional Diversity in Clade A Lucinid endosymbionts from the Bahamas.</title>
        <authorList>
            <person name="Giani N.M."/>
            <person name="Engel A.S."/>
            <person name="Campbell B.J."/>
        </authorList>
    </citation>
    <scope>NUCLEOTIDE SEQUENCE [LARGE SCALE GENOMIC DNA]</scope>
    <source>
        <strain evidence="2">LUC16012Gg_MoonRockCtena</strain>
    </source>
</reference>